<evidence type="ECO:0000313" key="7">
    <source>
        <dbReference type="EMBL" id="MPM06226.1"/>
    </source>
</evidence>
<dbReference type="PANTHER" id="PTHR31290:SF5">
    <property type="entry name" value="UV-DAMAGE ENDONUCLEASE"/>
    <property type="match status" value="1"/>
</dbReference>
<dbReference type="EC" id="3.-.-.-" evidence="7"/>
<keyword evidence="1" id="KW-0540">Nuclease</keyword>
<dbReference type="Pfam" id="PF03851">
    <property type="entry name" value="UvdE"/>
    <property type="match status" value="1"/>
</dbReference>
<evidence type="ECO:0000256" key="4">
    <source>
        <dbReference type="ARBA" id="ARBA00022769"/>
    </source>
</evidence>
<accession>A0A644WQP4</accession>
<dbReference type="InterPro" id="IPR004601">
    <property type="entry name" value="UvdE"/>
</dbReference>
<evidence type="ECO:0000256" key="3">
    <source>
        <dbReference type="ARBA" id="ARBA00022763"/>
    </source>
</evidence>
<dbReference type="GO" id="GO:0009411">
    <property type="term" value="P:response to UV"/>
    <property type="evidence" value="ECO:0007669"/>
    <property type="project" value="InterPro"/>
</dbReference>
<dbReference type="SUPFAM" id="SSF51658">
    <property type="entry name" value="Xylose isomerase-like"/>
    <property type="match status" value="1"/>
</dbReference>
<sequence length="324" mass="37898">MKIRLGYVAISNVLGKKVTSSSTVTFTNYNKITSEEKRLEKLKIVTSSNLNALQELLRYNIENNIHFYRITSALIPLVTHPEVGYWGHREIFKKDFEYIGRLIKNSNMRVDTHPDEFNVINSNNPKVVENTLKNLMRQVEWFEDMNYKEGKMVIHIGGATGGKEDAIKRFIKHFNEFPKELKEKLIIENDDRTYTAKETLNLCKTLNTPMVLDIHHHNCNNYGEDIKDILDDILNTWENESLPPKMHFSSPKDRSLIDKVDKRHSDFINVKDFINFIEILKGFNKDIDIMLECKEKDVALFKLVQDIKSIKPEYNWIDGTIFII</sequence>
<proteinExistence type="predicted"/>
<keyword evidence="4" id="KW-0228">DNA excision</keyword>
<evidence type="ECO:0000256" key="6">
    <source>
        <dbReference type="ARBA" id="ARBA00023204"/>
    </source>
</evidence>
<evidence type="ECO:0000256" key="5">
    <source>
        <dbReference type="ARBA" id="ARBA00022801"/>
    </source>
</evidence>
<keyword evidence="5 7" id="KW-0378">Hydrolase</keyword>
<protein>
    <submittedName>
        <fullName evidence="7">UV DNA damage endonuclease</fullName>
        <ecNumber evidence="7">3.-.-.-</ecNumber>
    </submittedName>
</protein>
<dbReference type="Gene3D" id="3.20.20.150">
    <property type="entry name" value="Divalent-metal-dependent TIM barrel enzymes"/>
    <property type="match status" value="1"/>
</dbReference>
<keyword evidence="3" id="KW-0227">DNA damage</keyword>
<dbReference type="InterPro" id="IPR036237">
    <property type="entry name" value="Xyl_isomerase-like_sf"/>
</dbReference>
<evidence type="ECO:0000256" key="1">
    <source>
        <dbReference type="ARBA" id="ARBA00022722"/>
    </source>
</evidence>
<dbReference type="GO" id="GO:0016787">
    <property type="term" value="F:hydrolase activity"/>
    <property type="evidence" value="ECO:0007669"/>
    <property type="project" value="UniProtKB-KW"/>
</dbReference>
<dbReference type="EMBL" id="VSSQ01001210">
    <property type="protein sequence ID" value="MPM06226.1"/>
    <property type="molecule type" value="Genomic_DNA"/>
</dbReference>
<dbReference type="PANTHER" id="PTHR31290">
    <property type="entry name" value="UV-DAMAGE ENDONUCLEASE"/>
    <property type="match status" value="1"/>
</dbReference>
<keyword evidence="2 7" id="KW-0255">Endonuclease</keyword>
<dbReference type="GO" id="GO:0006289">
    <property type="term" value="P:nucleotide-excision repair"/>
    <property type="evidence" value="ECO:0007669"/>
    <property type="project" value="InterPro"/>
</dbReference>
<gene>
    <name evidence="7" type="primary">uvsE_4</name>
    <name evidence="7" type="ORF">SDC9_52522</name>
</gene>
<comment type="caution">
    <text evidence="7">The sequence shown here is derived from an EMBL/GenBank/DDBJ whole genome shotgun (WGS) entry which is preliminary data.</text>
</comment>
<dbReference type="GO" id="GO:0004519">
    <property type="term" value="F:endonuclease activity"/>
    <property type="evidence" value="ECO:0007669"/>
    <property type="project" value="UniProtKB-KW"/>
</dbReference>
<reference evidence="7" key="1">
    <citation type="submission" date="2019-08" db="EMBL/GenBank/DDBJ databases">
        <authorList>
            <person name="Kucharzyk K."/>
            <person name="Murdoch R.W."/>
            <person name="Higgins S."/>
            <person name="Loffler F."/>
        </authorList>
    </citation>
    <scope>NUCLEOTIDE SEQUENCE</scope>
</reference>
<keyword evidence="6" id="KW-0234">DNA repair</keyword>
<name>A0A644WQP4_9ZZZZ</name>
<organism evidence="7">
    <name type="scientific">bioreactor metagenome</name>
    <dbReference type="NCBI Taxonomy" id="1076179"/>
    <lineage>
        <taxon>unclassified sequences</taxon>
        <taxon>metagenomes</taxon>
        <taxon>ecological metagenomes</taxon>
    </lineage>
</organism>
<dbReference type="NCBIfam" id="TIGR00629">
    <property type="entry name" value="uvde"/>
    <property type="match status" value="1"/>
</dbReference>
<evidence type="ECO:0000256" key="2">
    <source>
        <dbReference type="ARBA" id="ARBA00022759"/>
    </source>
</evidence>
<dbReference type="AlphaFoldDB" id="A0A644WQP4"/>